<organism evidence="1 2">
    <name type="scientific">Actinidia rufa</name>
    <dbReference type="NCBI Taxonomy" id="165716"/>
    <lineage>
        <taxon>Eukaryota</taxon>
        <taxon>Viridiplantae</taxon>
        <taxon>Streptophyta</taxon>
        <taxon>Embryophyta</taxon>
        <taxon>Tracheophyta</taxon>
        <taxon>Spermatophyta</taxon>
        <taxon>Magnoliopsida</taxon>
        <taxon>eudicotyledons</taxon>
        <taxon>Gunneridae</taxon>
        <taxon>Pentapetalae</taxon>
        <taxon>asterids</taxon>
        <taxon>Ericales</taxon>
        <taxon>Actinidiaceae</taxon>
        <taxon>Actinidia</taxon>
    </lineage>
</organism>
<sequence length="115" mass="12430">MKRKTDPMWFHFSSSSPLLMIMGTTAAIGNGICMPLHFGELIDSVGQNQNDKQVVPAVSKLPGSIEICLFGYGDRDSFIPLYSSAIWFGAKMILEKGYAGGKVMNVILAVLTGSL</sequence>
<protein>
    <submittedName>
        <fullName evidence="1">p-glycoprotein 11</fullName>
    </submittedName>
</protein>
<evidence type="ECO:0000313" key="1">
    <source>
        <dbReference type="EMBL" id="GFZ13667.1"/>
    </source>
</evidence>
<name>A0A7J0GS76_9ERIC</name>
<dbReference type="OrthoDB" id="1719330at2759"/>
<dbReference type="AlphaFoldDB" id="A0A7J0GS76"/>
<proteinExistence type="predicted"/>
<dbReference type="Proteomes" id="UP000585474">
    <property type="component" value="Unassembled WGS sequence"/>
</dbReference>
<evidence type="ECO:0000313" key="2">
    <source>
        <dbReference type="Proteomes" id="UP000585474"/>
    </source>
</evidence>
<reference evidence="1 2" key="1">
    <citation type="submission" date="2019-07" db="EMBL/GenBank/DDBJ databases">
        <title>De Novo Assembly of kiwifruit Actinidia rufa.</title>
        <authorList>
            <person name="Sugita-Konishi S."/>
            <person name="Sato K."/>
            <person name="Mori E."/>
            <person name="Abe Y."/>
            <person name="Kisaki G."/>
            <person name="Hamano K."/>
            <person name="Suezawa K."/>
            <person name="Otani M."/>
            <person name="Fukuda T."/>
            <person name="Manabe T."/>
            <person name="Gomi K."/>
            <person name="Tabuchi M."/>
            <person name="Akimitsu K."/>
            <person name="Kataoka I."/>
        </authorList>
    </citation>
    <scope>NUCLEOTIDE SEQUENCE [LARGE SCALE GENOMIC DNA]</scope>
    <source>
        <strain evidence="2">cv. Fuchu</strain>
    </source>
</reference>
<gene>
    <name evidence="1" type="ORF">Acr_23g0020520</name>
</gene>
<keyword evidence="2" id="KW-1185">Reference proteome</keyword>
<comment type="caution">
    <text evidence="1">The sequence shown here is derived from an EMBL/GenBank/DDBJ whole genome shotgun (WGS) entry which is preliminary data.</text>
</comment>
<dbReference type="EMBL" id="BJWL01000023">
    <property type="protein sequence ID" value="GFZ13667.1"/>
    <property type="molecule type" value="Genomic_DNA"/>
</dbReference>
<accession>A0A7J0GS76</accession>